<keyword evidence="6 13" id="KW-0441">Lipid A biosynthesis</keyword>
<evidence type="ECO:0000256" key="5">
    <source>
        <dbReference type="ARBA" id="ARBA00022516"/>
    </source>
</evidence>
<dbReference type="AlphaFoldDB" id="A0A7G9RIK2"/>
<organism evidence="14 15">
    <name type="scientific">Diaphorobacter ruginosibacter</name>
    <dbReference type="NCBI Taxonomy" id="1715720"/>
    <lineage>
        <taxon>Bacteria</taxon>
        <taxon>Pseudomonadati</taxon>
        <taxon>Pseudomonadota</taxon>
        <taxon>Betaproteobacteria</taxon>
        <taxon>Burkholderiales</taxon>
        <taxon>Comamonadaceae</taxon>
        <taxon>Diaphorobacter</taxon>
    </lineage>
</organism>
<evidence type="ECO:0000256" key="8">
    <source>
        <dbReference type="ARBA" id="ARBA00022741"/>
    </source>
</evidence>
<keyword evidence="11 13" id="KW-0443">Lipid metabolism</keyword>
<evidence type="ECO:0000256" key="9">
    <source>
        <dbReference type="ARBA" id="ARBA00022777"/>
    </source>
</evidence>
<dbReference type="GO" id="GO:0005524">
    <property type="term" value="F:ATP binding"/>
    <property type="evidence" value="ECO:0007669"/>
    <property type="project" value="UniProtKB-UniRule"/>
</dbReference>
<accession>A0A7G9RIK2</accession>
<evidence type="ECO:0000256" key="1">
    <source>
        <dbReference type="ARBA" id="ARBA00002274"/>
    </source>
</evidence>
<dbReference type="CDD" id="cd01983">
    <property type="entry name" value="SIMIBI"/>
    <property type="match status" value="1"/>
</dbReference>
<evidence type="ECO:0000313" key="14">
    <source>
        <dbReference type="EMBL" id="QNN55427.1"/>
    </source>
</evidence>
<dbReference type="InterPro" id="IPR027417">
    <property type="entry name" value="P-loop_NTPase"/>
</dbReference>
<evidence type="ECO:0000256" key="12">
    <source>
        <dbReference type="ARBA" id="ARBA00029757"/>
    </source>
</evidence>
<evidence type="ECO:0000256" key="2">
    <source>
        <dbReference type="ARBA" id="ARBA00004870"/>
    </source>
</evidence>
<keyword evidence="8 13" id="KW-0547">Nucleotide-binding</keyword>
<keyword evidence="15" id="KW-1185">Reference proteome</keyword>
<reference evidence="14 15" key="1">
    <citation type="submission" date="2020-08" db="EMBL/GenBank/DDBJ databases">
        <title>Genome sequence of Diaphorobacter ruginosibacter DSM 27467T.</title>
        <authorList>
            <person name="Hyun D.-W."/>
            <person name="Bae J.-W."/>
        </authorList>
    </citation>
    <scope>NUCLEOTIDE SEQUENCE [LARGE SCALE GENOMIC DNA]</scope>
    <source>
        <strain evidence="14 15">DSM 27467</strain>
    </source>
</reference>
<evidence type="ECO:0000256" key="13">
    <source>
        <dbReference type="HAMAP-Rule" id="MF_00409"/>
    </source>
</evidence>
<feature type="binding site" evidence="13">
    <location>
        <begin position="63"/>
        <end position="70"/>
    </location>
    <ligand>
        <name>ATP</name>
        <dbReference type="ChEBI" id="CHEBI:30616"/>
    </ligand>
</feature>
<sequence>MAGKDASTALRTAWQRRGAVGRLLWPLSLLHRGLVAARRSLYRTGILPSMRMPVPVITVGNVIAGGAGKTPVTIAIARHLKAQGWKPGIVSRGYGRQTQDCRAVTDASTAREVGDEPLLIARATQLPVVVARQRAQAALALLAEHPEVDVILCDDGLQHLALQRDVEICVFNDEGVGNGWLLPAGPLREPWPRNVDLVLYAGRAPGGSAPQFELRRALADEAIDAGGRGVPLSALLARPVAALAGIARPEEFFAMLRARGLVLADTHALPDHSDFSDWQRTGDSTLPLLCTEKDATKLWPIEPRALAVPLLVELPQAFFEALDRILRRYHQPLVNTHE</sequence>
<evidence type="ECO:0000256" key="11">
    <source>
        <dbReference type="ARBA" id="ARBA00023098"/>
    </source>
</evidence>
<dbReference type="KEGG" id="drg:H9K76_12170"/>
<evidence type="ECO:0000256" key="4">
    <source>
        <dbReference type="ARBA" id="ARBA00016436"/>
    </source>
</evidence>
<dbReference type="EC" id="2.7.1.130" evidence="3 13"/>
<comment type="function">
    <text evidence="1 13">Transfers the gamma-phosphate of ATP to the 4'-position of a tetraacyldisaccharide 1-phosphate intermediate (termed DS-1-P) to form tetraacyldisaccharide 1,4'-bis-phosphate (lipid IVA).</text>
</comment>
<dbReference type="InterPro" id="IPR003758">
    <property type="entry name" value="LpxK"/>
</dbReference>
<dbReference type="PANTHER" id="PTHR42724">
    <property type="entry name" value="TETRAACYLDISACCHARIDE 4'-KINASE"/>
    <property type="match status" value="1"/>
</dbReference>
<dbReference type="HAMAP" id="MF_00409">
    <property type="entry name" value="LpxK"/>
    <property type="match status" value="1"/>
</dbReference>
<dbReference type="Pfam" id="PF02606">
    <property type="entry name" value="LpxK"/>
    <property type="match status" value="1"/>
</dbReference>
<protein>
    <recommendedName>
        <fullName evidence="4 13">Tetraacyldisaccharide 4'-kinase</fullName>
        <ecNumber evidence="3 13">2.7.1.130</ecNumber>
    </recommendedName>
    <alternativeName>
        <fullName evidence="12 13">Lipid A 4'-kinase</fullName>
    </alternativeName>
</protein>
<evidence type="ECO:0000313" key="15">
    <source>
        <dbReference type="Proteomes" id="UP000515811"/>
    </source>
</evidence>
<keyword evidence="9 13" id="KW-0418">Kinase</keyword>
<dbReference type="GO" id="GO:0009029">
    <property type="term" value="F:lipid-A 4'-kinase activity"/>
    <property type="evidence" value="ECO:0007669"/>
    <property type="project" value="UniProtKB-UniRule"/>
</dbReference>
<dbReference type="RefSeq" id="WP_187595700.1">
    <property type="nucleotide sequence ID" value="NZ_CP060714.1"/>
</dbReference>
<gene>
    <name evidence="13" type="primary">lpxK</name>
    <name evidence="14" type="ORF">H9K76_12170</name>
</gene>
<dbReference type="UniPathway" id="UPA00359">
    <property type="reaction ID" value="UER00482"/>
</dbReference>
<dbReference type="EMBL" id="CP060714">
    <property type="protein sequence ID" value="QNN55427.1"/>
    <property type="molecule type" value="Genomic_DNA"/>
</dbReference>
<evidence type="ECO:0000256" key="3">
    <source>
        <dbReference type="ARBA" id="ARBA00012071"/>
    </source>
</evidence>
<keyword evidence="10 13" id="KW-0067">ATP-binding</keyword>
<dbReference type="PANTHER" id="PTHR42724:SF1">
    <property type="entry name" value="TETRAACYLDISACCHARIDE 4'-KINASE, MITOCHONDRIAL-RELATED"/>
    <property type="match status" value="1"/>
</dbReference>
<comment type="pathway">
    <text evidence="2 13">Glycolipid biosynthesis; lipid IV(A) biosynthesis; lipid IV(A) from (3R)-3-hydroxytetradecanoyl-[acyl-carrier-protein] and UDP-N-acetyl-alpha-D-glucosamine: step 6/6.</text>
</comment>
<evidence type="ECO:0000256" key="6">
    <source>
        <dbReference type="ARBA" id="ARBA00022556"/>
    </source>
</evidence>
<evidence type="ECO:0000256" key="10">
    <source>
        <dbReference type="ARBA" id="ARBA00022840"/>
    </source>
</evidence>
<proteinExistence type="inferred from homology"/>
<dbReference type="Proteomes" id="UP000515811">
    <property type="component" value="Chromosome"/>
</dbReference>
<name>A0A7G9RIK2_9BURK</name>
<keyword evidence="5 13" id="KW-0444">Lipid biosynthesis</keyword>
<dbReference type="GO" id="GO:0009245">
    <property type="term" value="P:lipid A biosynthetic process"/>
    <property type="evidence" value="ECO:0007669"/>
    <property type="project" value="UniProtKB-UniRule"/>
</dbReference>
<comment type="similarity">
    <text evidence="13">Belongs to the LpxK family.</text>
</comment>
<comment type="catalytic activity">
    <reaction evidence="13">
        <text>a lipid A disaccharide + ATP = a lipid IVA + ADP + H(+)</text>
        <dbReference type="Rhea" id="RHEA:67840"/>
        <dbReference type="ChEBI" id="CHEBI:15378"/>
        <dbReference type="ChEBI" id="CHEBI:30616"/>
        <dbReference type="ChEBI" id="CHEBI:176343"/>
        <dbReference type="ChEBI" id="CHEBI:176425"/>
        <dbReference type="ChEBI" id="CHEBI:456216"/>
        <dbReference type="EC" id="2.7.1.130"/>
    </reaction>
</comment>
<keyword evidence="7 13" id="KW-0808">Transferase</keyword>
<dbReference type="NCBIfam" id="TIGR00682">
    <property type="entry name" value="lpxK"/>
    <property type="match status" value="1"/>
</dbReference>
<dbReference type="GO" id="GO:0009244">
    <property type="term" value="P:lipopolysaccharide core region biosynthetic process"/>
    <property type="evidence" value="ECO:0007669"/>
    <property type="project" value="TreeGrafter"/>
</dbReference>
<evidence type="ECO:0000256" key="7">
    <source>
        <dbReference type="ARBA" id="ARBA00022679"/>
    </source>
</evidence>
<dbReference type="GO" id="GO:0005886">
    <property type="term" value="C:plasma membrane"/>
    <property type="evidence" value="ECO:0007669"/>
    <property type="project" value="TreeGrafter"/>
</dbReference>
<dbReference type="SUPFAM" id="SSF52540">
    <property type="entry name" value="P-loop containing nucleoside triphosphate hydrolases"/>
    <property type="match status" value="1"/>
</dbReference>